<dbReference type="GO" id="GO:0035731">
    <property type="term" value="F:dinitrosyl-iron complex binding"/>
    <property type="evidence" value="ECO:0007669"/>
    <property type="project" value="UniProtKB-UniRule"/>
</dbReference>
<keyword evidence="9 12" id="KW-0238">DNA-binding</keyword>
<keyword evidence="11 12" id="KW-0804">Transcription</keyword>
<evidence type="ECO:0000313" key="15">
    <source>
        <dbReference type="Proteomes" id="UP000195331"/>
    </source>
</evidence>
<evidence type="ECO:0000256" key="4">
    <source>
        <dbReference type="ARBA" id="ARBA00022490"/>
    </source>
</evidence>
<evidence type="ECO:0000256" key="5">
    <source>
        <dbReference type="ARBA" id="ARBA00022723"/>
    </source>
</evidence>
<proteinExistence type="inferred from homology"/>
<evidence type="ECO:0000256" key="6">
    <source>
        <dbReference type="ARBA" id="ARBA00023004"/>
    </source>
</evidence>
<evidence type="ECO:0000313" key="14">
    <source>
        <dbReference type="EMBL" id="ART70775.1"/>
    </source>
</evidence>
<comment type="function">
    <text evidence="12">Acts as a transcriptional regulator. Probably redox-responsive. The apo- but not holo-form probably binds DNA.</text>
</comment>
<evidence type="ECO:0000256" key="11">
    <source>
        <dbReference type="ARBA" id="ARBA00023163"/>
    </source>
</evidence>
<dbReference type="GO" id="GO:0003677">
    <property type="term" value="F:DNA binding"/>
    <property type="evidence" value="ECO:0007669"/>
    <property type="project" value="UniProtKB-UniRule"/>
</dbReference>
<comment type="cofactor">
    <cofactor evidence="12">
        <name>[4Fe-4S] cluster</name>
        <dbReference type="ChEBI" id="CHEBI:49883"/>
    </cofactor>
    <text evidence="12">Binds 1 [4Fe-4S] cluster per subunit. Following nitrosylation of the [4Fe-4S] cluster binds 1 [4Fe-8(NO)] cluster per subunit.</text>
</comment>
<reference evidence="14 15" key="1">
    <citation type="submission" date="2017-04" db="EMBL/GenBank/DDBJ databases">
        <title>Whole Genome Sequence of 1,4-Dioxane Degrading Bacterium Mycobacterium dioxanotrophicus PH-06.</title>
        <authorList>
            <person name="He Y."/>
        </authorList>
    </citation>
    <scope>NUCLEOTIDE SEQUENCE [LARGE SCALE GENOMIC DNA]</scope>
    <source>
        <strain evidence="14 15">PH-06</strain>
    </source>
</reference>
<dbReference type="GO" id="GO:0046872">
    <property type="term" value="F:metal ion binding"/>
    <property type="evidence" value="ECO:0007669"/>
    <property type="project" value="UniProtKB-KW"/>
</dbReference>
<keyword evidence="5 12" id="KW-0479">Metal-binding</keyword>
<evidence type="ECO:0000256" key="2">
    <source>
        <dbReference type="ARBA" id="ARBA00006597"/>
    </source>
</evidence>
<keyword evidence="4 12" id="KW-0963">Cytoplasm</keyword>
<protein>
    <recommendedName>
        <fullName evidence="12">Transcriptional regulator WhiB</fullName>
    </recommendedName>
</protein>
<dbReference type="RefSeq" id="WP_087078203.1">
    <property type="nucleotide sequence ID" value="NZ_CP020809.1"/>
</dbReference>
<dbReference type="PANTHER" id="PTHR38839">
    <property type="entry name" value="TRANSCRIPTIONAL REGULATOR WHID-RELATED"/>
    <property type="match status" value="1"/>
</dbReference>
<dbReference type="Pfam" id="PF02467">
    <property type="entry name" value="Whib"/>
    <property type="match status" value="1"/>
</dbReference>
<feature type="domain" description="4Fe-4S Wbl-type" evidence="13">
    <location>
        <begin position="22"/>
        <end position="86"/>
    </location>
</feature>
<feature type="binding site" evidence="12">
    <location>
        <position position="23"/>
    </location>
    <ligand>
        <name>[4Fe-4S] cluster</name>
        <dbReference type="ChEBI" id="CHEBI:49883"/>
    </ligand>
</feature>
<evidence type="ECO:0000256" key="7">
    <source>
        <dbReference type="ARBA" id="ARBA00023014"/>
    </source>
</evidence>
<dbReference type="PANTHER" id="PTHR38839:SF5">
    <property type="entry name" value="TRANSCRIPTIONAL REGULATOR WHID"/>
    <property type="match status" value="1"/>
</dbReference>
<dbReference type="Proteomes" id="UP000195331">
    <property type="component" value="Chromosome"/>
</dbReference>
<comment type="PTM">
    <text evidence="12">Upon Fe-S cluster removal intramolecular disulfide bonds are formed.</text>
</comment>
<evidence type="ECO:0000256" key="3">
    <source>
        <dbReference type="ARBA" id="ARBA00022485"/>
    </source>
</evidence>
<keyword evidence="15" id="KW-1185">Reference proteome</keyword>
<dbReference type="AlphaFoldDB" id="A0A1Y0C6V0"/>
<feature type="binding site" evidence="12">
    <location>
        <position position="53"/>
    </location>
    <ligand>
        <name>[4Fe-4S] cluster</name>
        <dbReference type="ChEBI" id="CHEBI:49883"/>
    </ligand>
</feature>
<comment type="similarity">
    <text evidence="2 12">Belongs to the WhiB family.</text>
</comment>
<dbReference type="OrthoDB" id="4954884at2"/>
<evidence type="ECO:0000256" key="1">
    <source>
        <dbReference type="ARBA" id="ARBA00004496"/>
    </source>
</evidence>
<organism evidence="14 15">
    <name type="scientific">Mycobacterium dioxanotrophicus</name>
    <dbReference type="NCBI Taxonomy" id="482462"/>
    <lineage>
        <taxon>Bacteria</taxon>
        <taxon>Bacillati</taxon>
        <taxon>Actinomycetota</taxon>
        <taxon>Actinomycetes</taxon>
        <taxon>Mycobacteriales</taxon>
        <taxon>Mycobacteriaceae</taxon>
        <taxon>Mycobacterium</taxon>
    </lineage>
</organism>
<sequence>MQLPQELPGPNADGWDWQLRAECRGVDSSVFYSPEGEHGYARWQREQDAKRLCRQCVVLAECRSHALAFAEPFGVWGGLSEAQRARLLGTSRLSRLGRR</sequence>
<keyword evidence="7 12" id="KW-0411">Iron-sulfur</keyword>
<dbReference type="InterPro" id="IPR034768">
    <property type="entry name" value="4FE4S_WBL"/>
</dbReference>
<dbReference type="GO" id="GO:0045454">
    <property type="term" value="P:cell redox homeostasis"/>
    <property type="evidence" value="ECO:0007669"/>
    <property type="project" value="TreeGrafter"/>
</dbReference>
<dbReference type="GO" id="GO:0045892">
    <property type="term" value="P:negative regulation of DNA-templated transcription"/>
    <property type="evidence" value="ECO:0007669"/>
    <property type="project" value="TreeGrafter"/>
</dbReference>
<keyword evidence="3 12" id="KW-0004">4Fe-4S</keyword>
<comment type="PTM">
    <text evidence="12">The Fe-S cluster can be nitrosylated by nitric oxide (NO).</text>
</comment>
<evidence type="ECO:0000256" key="10">
    <source>
        <dbReference type="ARBA" id="ARBA00023157"/>
    </source>
</evidence>
<dbReference type="GO" id="GO:0051539">
    <property type="term" value="F:4 iron, 4 sulfur cluster binding"/>
    <property type="evidence" value="ECO:0007669"/>
    <property type="project" value="UniProtKB-UniRule"/>
</dbReference>
<dbReference type="InterPro" id="IPR003482">
    <property type="entry name" value="Whib"/>
</dbReference>
<evidence type="ECO:0000256" key="12">
    <source>
        <dbReference type="HAMAP-Rule" id="MF_01479"/>
    </source>
</evidence>
<dbReference type="KEGG" id="mdx:BTO20_21520"/>
<feature type="binding site" evidence="12">
    <location>
        <position position="56"/>
    </location>
    <ligand>
        <name>[4Fe-4S] cluster</name>
        <dbReference type="ChEBI" id="CHEBI:49883"/>
    </ligand>
</feature>
<accession>A0A1Y0C6V0</accession>
<dbReference type="GO" id="GO:0047134">
    <property type="term" value="F:protein-disulfide reductase [NAD(P)H] activity"/>
    <property type="evidence" value="ECO:0007669"/>
    <property type="project" value="TreeGrafter"/>
</dbReference>
<evidence type="ECO:0000259" key="13">
    <source>
        <dbReference type="PROSITE" id="PS51674"/>
    </source>
</evidence>
<keyword evidence="8 12" id="KW-0805">Transcription regulation</keyword>
<evidence type="ECO:0000256" key="8">
    <source>
        <dbReference type="ARBA" id="ARBA00023015"/>
    </source>
</evidence>
<comment type="subcellular location">
    <subcellularLocation>
        <location evidence="1 12">Cytoplasm</location>
    </subcellularLocation>
</comment>
<evidence type="ECO:0000256" key="9">
    <source>
        <dbReference type="ARBA" id="ARBA00023125"/>
    </source>
</evidence>
<dbReference type="EMBL" id="CP020809">
    <property type="protein sequence ID" value="ART70775.1"/>
    <property type="molecule type" value="Genomic_DNA"/>
</dbReference>
<feature type="binding site" evidence="12">
    <location>
        <position position="62"/>
    </location>
    <ligand>
        <name>[4Fe-4S] cluster</name>
        <dbReference type="ChEBI" id="CHEBI:49883"/>
    </ligand>
</feature>
<dbReference type="HAMAP" id="MF_01479">
    <property type="entry name" value="WhiB"/>
    <property type="match status" value="1"/>
</dbReference>
<gene>
    <name evidence="12" type="primary">whiB</name>
    <name evidence="14" type="ORF">BTO20_21520</name>
</gene>
<dbReference type="PROSITE" id="PS51674">
    <property type="entry name" value="4FE4S_WBL"/>
    <property type="match status" value="1"/>
</dbReference>
<keyword evidence="10 12" id="KW-1015">Disulfide bond</keyword>
<dbReference type="GO" id="GO:0005737">
    <property type="term" value="C:cytoplasm"/>
    <property type="evidence" value="ECO:0007669"/>
    <property type="project" value="UniProtKB-SubCell"/>
</dbReference>
<keyword evidence="6 12" id="KW-0408">Iron</keyword>
<name>A0A1Y0C6V0_9MYCO</name>